<sequence length="94" mass="10779">INQKLIECRQWIVRSGLPSSLSLHCQDCKCMPKLDECAMLYRHKSEETRLMVEAWHMVNNSISGCMSRPSISLNREEIECLNGCLSCRPARVPI</sequence>
<accession>A0A131XDP1</accession>
<reference evidence="1" key="1">
    <citation type="journal article" date="2017" name="Ticks Tick Borne Dis.">
        <title>An insight into the sialome of Hyalomma excavatum.</title>
        <authorList>
            <person name="Ribeiro J.M."/>
            <person name="Slovak M."/>
            <person name="Francischetti I.M."/>
        </authorList>
    </citation>
    <scope>NUCLEOTIDE SEQUENCE</scope>
    <source>
        <strain evidence="1">Samish</strain>
        <tissue evidence="1">Salivary glands</tissue>
    </source>
</reference>
<evidence type="ECO:0000313" key="1">
    <source>
        <dbReference type="EMBL" id="JAP65119.1"/>
    </source>
</evidence>
<proteinExistence type="evidence at transcript level"/>
<organism evidence="1">
    <name type="scientific">Hyalomma excavatum</name>
    <dbReference type="NCBI Taxonomy" id="257692"/>
    <lineage>
        <taxon>Eukaryota</taxon>
        <taxon>Metazoa</taxon>
        <taxon>Ecdysozoa</taxon>
        <taxon>Arthropoda</taxon>
        <taxon>Chelicerata</taxon>
        <taxon>Arachnida</taxon>
        <taxon>Acari</taxon>
        <taxon>Parasitiformes</taxon>
        <taxon>Ixodida</taxon>
        <taxon>Ixodoidea</taxon>
        <taxon>Ixodidae</taxon>
        <taxon>Hyalomminae</taxon>
        <taxon>Hyalomma</taxon>
    </lineage>
</organism>
<feature type="non-terminal residue" evidence="1">
    <location>
        <position position="1"/>
    </location>
</feature>
<protein>
    <submittedName>
        <fullName evidence="1">Putative tick transposon</fullName>
    </submittedName>
</protein>
<dbReference type="EMBL" id="GEFH01003462">
    <property type="protein sequence ID" value="JAP65119.1"/>
    <property type="molecule type" value="mRNA"/>
</dbReference>
<name>A0A131XDP1_9ACAR</name>
<dbReference type="AlphaFoldDB" id="A0A131XDP1"/>